<dbReference type="EMBL" id="MPUK01000001">
    <property type="protein sequence ID" value="ONH70171.1"/>
    <property type="molecule type" value="Genomic_DNA"/>
</dbReference>
<evidence type="ECO:0000313" key="4">
    <source>
        <dbReference type="Proteomes" id="UP000189513"/>
    </source>
</evidence>
<feature type="transmembrane region" description="Helical" evidence="2">
    <location>
        <begin position="12"/>
        <end position="34"/>
    </location>
</feature>
<evidence type="ECO:0000256" key="2">
    <source>
        <dbReference type="SAM" id="Phobius"/>
    </source>
</evidence>
<dbReference type="AlphaFoldDB" id="A0A1V2LGG8"/>
<keyword evidence="2" id="KW-1133">Transmembrane helix</keyword>
<evidence type="ECO:0000256" key="1">
    <source>
        <dbReference type="SAM" id="MobiDB-lite"/>
    </source>
</evidence>
<keyword evidence="4" id="KW-1185">Reference proteome</keyword>
<accession>A0A1V2LGG8</accession>
<evidence type="ECO:0000313" key="3">
    <source>
        <dbReference type="EMBL" id="ONH70171.1"/>
    </source>
</evidence>
<protein>
    <submittedName>
        <fullName evidence="3">Uncharacterized protein</fullName>
    </submittedName>
</protein>
<comment type="caution">
    <text evidence="3">The sequence shown here is derived from an EMBL/GenBank/DDBJ whole genome shotgun (WGS) entry which is preliminary data.</text>
</comment>
<dbReference type="Proteomes" id="UP000189513">
    <property type="component" value="Unassembled WGS sequence"/>
</dbReference>
<dbReference type="STRING" id="36022.A0A1V2LGG8"/>
<reference evidence="4" key="1">
    <citation type="journal article" date="2017" name="Genome Announc.">
        <title>Genome sequences of Cyberlindnera fabianii 65, Pichia kudriavzevii 129, and Saccharomyces cerevisiae 131 isolated from fermented masau fruits in Zimbabwe.</title>
        <authorList>
            <person name="van Rijswijck I.M.H."/>
            <person name="Derks M.F.L."/>
            <person name="Abee T."/>
            <person name="de Ridder D."/>
            <person name="Smid E.J."/>
        </authorList>
    </citation>
    <scope>NUCLEOTIDE SEQUENCE [LARGE SCALE GENOMIC DNA]</scope>
    <source>
        <strain evidence="4">65</strain>
    </source>
</reference>
<keyword evidence="2" id="KW-0812">Transmembrane</keyword>
<dbReference type="VEuPathDB" id="FungiDB:BON22_0628"/>
<proteinExistence type="predicted"/>
<organism evidence="3 4">
    <name type="scientific">Cyberlindnera fabianii</name>
    <name type="common">Yeast</name>
    <name type="synonym">Hansenula fabianii</name>
    <dbReference type="NCBI Taxonomy" id="36022"/>
    <lineage>
        <taxon>Eukaryota</taxon>
        <taxon>Fungi</taxon>
        <taxon>Dikarya</taxon>
        <taxon>Ascomycota</taxon>
        <taxon>Saccharomycotina</taxon>
        <taxon>Saccharomycetes</taxon>
        <taxon>Phaffomycetales</taxon>
        <taxon>Phaffomycetaceae</taxon>
        <taxon>Cyberlindnera</taxon>
    </lineage>
</organism>
<name>A0A1V2LGG8_CYBFA</name>
<keyword evidence="2" id="KW-0472">Membrane</keyword>
<sequence length="116" mass="13477">MFGEVIDRYVQLVYLLLHKEFTVPLLGYVLYLIVGSSSSSSSQRVDDIPKAETNTSSDNVIPKINSIDSSFDWSKQDPVKYRPFKKGEYKLVMGIHNISPDEWFFVENTYKRIYRS</sequence>
<feature type="region of interest" description="Disordered" evidence="1">
    <location>
        <begin position="37"/>
        <end position="61"/>
    </location>
</feature>
<gene>
    <name evidence="3" type="ORF">BON22_0628</name>
</gene>